<dbReference type="OrthoDB" id="4275032at2"/>
<dbReference type="InterPro" id="IPR012340">
    <property type="entry name" value="NA-bd_OB-fold"/>
</dbReference>
<dbReference type="InterPro" id="IPR052513">
    <property type="entry name" value="Thioester_dehydratase-like"/>
</dbReference>
<dbReference type="PANTHER" id="PTHR34075">
    <property type="entry name" value="BLR3430 PROTEIN"/>
    <property type="match status" value="1"/>
</dbReference>
<sequence length="138" mass="15162">MAMTAEPVTTPPIAPAPDEDSAPYWAALRQHRLRVQECRGCARRRFPPTPACPYCAHPGSDWVEVPATGTVYSFIVVHRTFDPAFAGEVPYPIATVDLDAGARIVARLAGTPAIGTRVTGMFVDHDGWVELRFRTEDR</sequence>
<evidence type="ECO:0000313" key="4">
    <source>
        <dbReference type="Proteomes" id="UP000247892"/>
    </source>
</evidence>
<accession>A0A318LEQ0</accession>
<gene>
    <name evidence="3" type="ORF">BA062_38600</name>
</gene>
<dbReference type="InterPro" id="IPR022002">
    <property type="entry name" value="ChsH2_Znr"/>
</dbReference>
<proteinExistence type="predicted"/>
<keyword evidence="4" id="KW-1185">Reference proteome</keyword>
<dbReference type="Pfam" id="PF12172">
    <property type="entry name" value="zf-ChsH2"/>
    <property type="match status" value="1"/>
</dbReference>
<comment type="caution">
    <text evidence="3">The sequence shown here is derived from an EMBL/GenBank/DDBJ whole genome shotgun (WGS) entry which is preliminary data.</text>
</comment>
<protein>
    <recommendedName>
        <fullName evidence="5">DNA-binding protein</fullName>
    </recommendedName>
</protein>
<dbReference type="AlphaFoldDB" id="A0A318LEQ0"/>
<evidence type="ECO:0008006" key="5">
    <source>
        <dbReference type="Google" id="ProtNLM"/>
    </source>
</evidence>
<feature type="domain" description="ChsH2 C-terminal OB-fold" evidence="1">
    <location>
        <begin position="62"/>
        <end position="119"/>
    </location>
</feature>
<name>A0A318LEQ0_9PSEU</name>
<dbReference type="Pfam" id="PF01796">
    <property type="entry name" value="OB_ChsH2_C"/>
    <property type="match status" value="1"/>
</dbReference>
<dbReference type="InterPro" id="IPR002878">
    <property type="entry name" value="ChsH2_C"/>
</dbReference>
<reference evidence="3 4" key="1">
    <citation type="submission" date="2016-07" db="EMBL/GenBank/DDBJ databases">
        <title>Draft genome sequence of Prauserella sp. YIM 121212, isolated from alkaline soil.</title>
        <authorList>
            <person name="Ruckert C."/>
            <person name="Albersmeier A."/>
            <person name="Jiang C.-L."/>
            <person name="Jiang Y."/>
            <person name="Kalinowski J."/>
            <person name="Schneider O."/>
            <person name="Winkler A."/>
            <person name="Zotchev S.B."/>
        </authorList>
    </citation>
    <scope>NUCLEOTIDE SEQUENCE [LARGE SCALE GENOMIC DNA]</scope>
    <source>
        <strain evidence="3 4">YIM 121212</strain>
    </source>
</reference>
<evidence type="ECO:0000313" key="3">
    <source>
        <dbReference type="EMBL" id="PXY16709.1"/>
    </source>
</evidence>
<dbReference type="Proteomes" id="UP000247892">
    <property type="component" value="Unassembled WGS sequence"/>
</dbReference>
<dbReference type="SUPFAM" id="SSF50249">
    <property type="entry name" value="Nucleic acid-binding proteins"/>
    <property type="match status" value="1"/>
</dbReference>
<evidence type="ECO:0000259" key="2">
    <source>
        <dbReference type="Pfam" id="PF12172"/>
    </source>
</evidence>
<dbReference type="PANTHER" id="PTHR34075:SF5">
    <property type="entry name" value="BLR3430 PROTEIN"/>
    <property type="match status" value="1"/>
</dbReference>
<feature type="domain" description="ChsH2 rubredoxin-like zinc ribbon" evidence="2">
    <location>
        <begin position="25"/>
        <end position="55"/>
    </location>
</feature>
<dbReference type="Gene3D" id="6.10.30.10">
    <property type="match status" value="1"/>
</dbReference>
<evidence type="ECO:0000259" key="1">
    <source>
        <dbReference type="Pfam" id="PF01796"/>
    </source>
</evidence>
<organism evidence="3 4">
    <name type="scientific">Prauserella flavalba</name>
    <dbReference type="NCBI Taxonomy" id="1477506"/>
    <lineage>
        <taxon>Bacteria</taxon>
        <taxon>Bacillati</taxon>
        <taxon>Actinomycetota</taxon>
        <taxon>Actinomycetes</taxon>
        <taxon>Pseudonocardiales</taxon>
        <taxon>Pseudonocardiaceae</taxon>
        <taxon>Prauserella</taxon>
    </lineage>
</organism>
<dbReference type="EMBL" id="MASU01000036">
    <property type="protein sequence ID" value="PXY16709.1"/>
    <property type="molecule type" value="Genomic_DNA"/>
</dbReference>